<gene>
    <name evidence="1" type="ORF">KGB56_17725</name>
</gene>
<dbReference type="Proteomes" id="UP000680706">
    <property type="component" value="Chromosome"/>
</dbReference>
<proteinExistence type="predicted"/>
<evidence type="ECO:0000313" key="2">
    <source>
        <dbReference type="Proteomes" id="UP000680706"/>
    </source>
</evidence>
<organism evidence="1 2">
    <name type="scientific">Pseudovibrio brasiliensis</name>
    <dbReference type="NCBI Taxonomy" id="1898042"/>
    <lineage>
        <taxon>Bacteria</taxon>
        <taxon>Pseudomonadati</taxon>
        <taxon>Pseudomonadota</taxon>
        <taxon>Alphaproteobacteria</taxon>
        <taxon>Hyphomicrobiales</taxon>
        <taxon>Stappiaceae</taxon>
        <taxon>Pseudovibrio</taxon>
    </lineage>
</organism>
<sequence>MVVIRLQDGGLFIWSPIGLTKDLKDEIDALGPVRHIIAPNHLHDSFLTEWAQTYPEAKLHAAPSLAEKRSDLTFTSTLSNTAPANWQDEIEQCVVGGNSITTEVVFFHKASGTTLFTDLLQQFPKGWFKGWRALIARLDLMTEPTPSVPRKFRVAFRDKATACKALRKVLNWPTNAVVVAHGNPIATGGTAYLNRAFRWLKVS</sequence>
<dbReference type="InterPro" id="IPR025638">
    <property type="entry name" value="DUF4336"/>
</dbReference>
<dbReference type="PANTHER" id="PTHR33835:SF1">
    <property type="entry name" value="METALLO-BETA-LACTAMASE DOMAIN-CONTAINING PROTEIN"/>
    <property type="match status" value="1"/>
</dbReference>
<dbReference type="Pfam" id="PF14234">
    <property type="entry name" value="DUF4336"/>
    <property type="match status" value="1"/>
</dbReference>
<dbReference type="InterPro" id="IPR036866">
    <property type="entry name" value="RibonucZ/Hydroxyglut_hydro"/>
</dbReference>
<dbReference type="SUPFAM" id="SSF56281">
    <property type="entry name" value="Metallo-hydrolase/oxidoreductase"/>
    <property type="match status" value="1"/>
</dbReference>
<dbReference type="EMBL" id="CP074126">
    <property type="protein sequence ID" value="QUS58143.1"/>
    <property type="molecule type" value="Genomic_DNA"/>
</dbReference>
<reference evidence="1 2" key="1">
    <citation type="journal article" date="2021" name="Angew. Chem. Int. Ed. Engl.">
        <title>A novel family of nonribosomal peptides modulate collective behavior in Pseudovibrio bacteria isolated from marine sponges.</title>
        <authorList>
            <person name="Ioca L.P."/>
            <person name="Dai Y."/>
            <person name="Kunakom S."/>
            <person name="Diaz-Espinosa J."/>
            <person name="Krunic A."/>
            <person name="Crnkovic C.M."/>
            <person name="Orjala J."/>
            <person name="Sanchez L.M."/>
            <person name="Ferreira A.G."/>
            <person name="Berlinck R.G.S."/>
            <person name="Eustaquio A.S."/>
        </authorList>
    </citation>
    <scope>NUCLEOTIDE SEQUENCE [LARGE SCALE GENOMIC DNA]</scope>
    <source>
        <strain evidence="1 2">Ab134</strain>
    </source>
</reference>
<name>A0ABX8ASU1_9HYPH</name>
<evidence type="ECO:0000313" key="1">
    <source>
        <dbReference type="EMBL" id="QUS58143.1"/>
    </source>
</evidence>
<protein>
    <submittedName>
        <fullName evidence="1">DUF4336 domain-containing protein</fullName>
    </submittedName>
</protein>
<keyword evidence="2" id="KW-1185">Reference proteome</keyword>
<dbReference type="PANTHER" id="PTHR33835">
    <property type="entry name" value="YALI0C07656P"/>
    <property type="match status" value="1"/>
</dbReference>
<accession>A0ABX8ASU1</accession>